<dbReference type="AlphaFoldDB" id="A0A9P8PYG3"/>
<evidence type="ECO:0000313" key="2">
    <source>
        <dbReference type="Proteomes" id="UP000774326"/>
    </source>
</evidence>
<proteinExistence type="predicted"/>
<evidence type="ECO:0000313" key="1">
    <source>
        <dbReference type="EMBL" id="KAH3680867.1"/>
    </source>
</evidence>
<protein>
    <submittedName>
        <fullName evidence="1">Uncharacterized protein</fullName>
    </submittedName>
</protein>
<dbReference type="EMBL" id="JAEUBG010004654">
    <property type="protein sequence ID" value="KAH3680867.1"/>
    <property type="molecule type" value="Genomic_DNA"/>
</dbReference>
<comment type="caution">
    <text evidence="1">The sequence shown here is derived from an EMBL/GenBank/DDBJ whole genome shotgun (WGS) entry which is preliminary data.</text>
</comment>
<accession>A0A9P8PYG3</accession>
<dbReference type="Proteomes" id="UP000774326">
    <property type="component" value="Unassembled WGS sequence"/>
</dbReference>
<keyword evidence="2" id="KW-1185">Reference proteome</keyword>
<gene>
    <name evidence="1" type="ORF">WICPIJ_008080</name>
</gene>
<organism evidence="1 2">
    <name type="scientific">Wickerhamomyces pijperi</name>
    <name type="common">Yeast</name>
    <name type="synonym">Pichia pijperi</name>
    <dbReference type="NCBI Taxonomy" id="599730"/>
    <lineage>
        <taxon>Eukaryota</taxon>
        <taxon>Fungi</taxon>
        <taxon>Dikarya</taxon>
        <taxon>Ascomycota</taxon>
        <taxon>Saccharomycotina</taxon>
        <taxon>Saccharomycetes</taxon>
        <taxon>Phaffomycetales</taxon>
        <taxon>Wickerhamomycetaceae</taxon>
        <taxon>Wickerhamomyces</taxon>
    </lineage>
</organism>
<sequence>MDQTNPLERRVFSTTLLFQIRYLREPLRFYRTPWNHINIFQSTRCPLTNNNLLNQILVYAMGLLHLNIIKSRETSNLPQSIVNLSPIDADMWRIAIFVA</sequence>
<name>A0A9P8PYG3_WICPI</name>
<reference evidence="1" key="1">
    <citation type="journal article" date="2021" name="Open Biol.">
        <title>Shared evolutionary footprints suggest mitochondrial oxidative damage underlies multiple complex I losses in fungi.</title>
        <authorList>
            <person name="Schikora-Tamarit M.A."/>
            <person name="Marcet-Houben M."/>
            <person name="Nosek J."/>
            <person name="Gabaldon T."/>
        </authorList>
    </citation>
    <scope>NUCLEOTIDE SEQUENCE</scope>
    <source>
        <strain evidence="1">CBS2887</strain>
    </source>
</reference>
<reference evidence="1" key="2">
    <citation type="submission" date="2021-01" db="EMBL/GenBank/DDBJ databases">
        <authorList>
            <person name="Schikora-Tamarit M.A."/>
        </authorList>
    </citation>
    <scope>NUCLEOTIDE SEQUENCE</scope>
    <source>
        <strain evidence="1">CBS2887</strain>
    </source>
</reference>